<feature type="compositionally biased region" description="Gly residues" evidence="1">
    <location>
        <begin position="522"/>
        <end position="531"/>
    </location>
</feature>
<dbReference type="RefSeq" id="WP_141199382.1">
    <property type="nucleotide sequence ID" value="NZ_CP041186.1"/>
</dbReference>
<evidence type="ECO:0000256" key="2">
    <source>
        <dbReference type="SAM" id="SignalP"/>
    </source>
</evidence>
<name>A0A4Y6PX72_PERCE</name>
<feature type="chain" id="PRO_5030106613" description="Sporulation stage II protein D amidase enhancer LytB N-terminal domain-containing protein" evidence="2">
    <location>
        <begin position="30"/>
        <end position="581"/>
    </location>
</feature>
<accession>A0A5B8YCC7</accession>
<reference evidence="4 5" key="1">
    <citation type="submission" date="2019-06" db="EMBL/GenBank/DDBJ databases">
        <title>Persicimonas caeni gen. nov., sp. nov., a predatory bacterium isolated from solar saltern.</title>
        <authorList>
            <person name="Wang S."/>
        </authorList>
    </citation>
    <scope>NUCLEOTIDE SEQUENCE [LARGE SCALE GENOMIC DNA]</scope>
    <source>
        <strain evidence="4 5">YN101</strain>
    </source>
</reference>
<keyword evidence="2" id="KW-0732">Signal</keyword>
<evidence type="ECO:0000259" key="3">
    <source>
        <dbReference type="Pfam" id="PF08486"/>
    </source>
</evidence>
<dbReference type="InterPro" id="IPR017756">
    <property type="entry name" value="TM_Gly-Cys-Arg_CS"/>
</dbReference>
<dbReference type="NCBIfam" id="TIGR03901">
    <property type="entry name" value="MYXO-CTERM"/>
    <property type="match status" value="1"/>
</dbReference>
<feature type="region of interest" description="Disordered" evidence="1">
    <location>
        <begin position="477"/>
        <end position="559"/>
    </location>
</feature>
<accession>A0A4Y6PX72</accession>
<dbReference type="Pfam" id="PF13620">
    <property type="entry name" value="CarboxypepD_reg"/>
    <property type="match status" value="2"/>
</dbReference>
<dbReference type="Proteomes" id="UP000315995">
    <property type="component" value="Chromosome"/>
</dbReference>
<feature type="signal peptide" evidence="2">
    <location>
        <begin position="1"/>
        <end position="29"/>
    </location>
</feature>
<dbReference type="SUPFAM" id="SSF49464">
    <property type="entry name" value="Carboxypeptidase regulatory domain-like"/>
    <property type="match status" value="2"/>
</dbReference>
<feature type="compositionally biased region" description="Low complexity" evidence="1">
    <location>
        <begin position="482"/>
        <end position="520"/>
    </location>
</feature>
<keyword evidence="5" id="KW-1185">Reference proteome</keyword>
<evidence type="ECO:0000313" key="4">
    <source>
        <dbReference type="EMBL" id="QDG52921.1"/>
    </source>
</evidence>
<dbReference type="InterPro" id="IPR013693">
    <property type="entry name" value="SpoIID/LytB_N"/>
</dbReference>
<dbReference type="InterPro" id="IPR008969">
    <property type="entry name" value="CarboxyPept-like_regulatory"/>
</dbReference>
<dbReference type="NCBIfam" id="TIGR03382">
    <property type="entry name" value="GC_trans_RRR"/>
    <property type="match status" value="1"/>
</dbReference>
<evidence type="ECO:0000256" key="1">
    <source>
        <dbReference type="SAM" id="MobiDB-lite"/>
    </source>
</evidence>
<dbReference type="Gene3D" id="2.60.40.1120">
    <property type="entry name" value="Carboxypeptidase-like, regulatory domain"/>
    <property type="match status" value="2"/>
</dbReference>
<dbReference type="EMBL" id="CP041186">
    <property type="protein sequence ID" value="QDG52921.1"/>
    <property type="molecule type" value="Genomic_DNA"/>
</dbReference>
<sequence length="581" mass="60605">MNSLHRWSSCATAACAALLFSIAPAGAQADELSGQLTDAATGVPVAGATVKVLGTNEVVQTDAQGRYAFDVAPGKYELSIEATLGDERFESRYVNQRVPQRRQGTPRVYTTHFLDEGHERLEHAVGLPSFSGSFPEEGGGSIPITDVLGAEANPLGLTIPSDTNPTIRVGRRQDHTGQQGCTDSSNPIVGIDEMTLDEYVKGVLPPEIGVFRNLPGASEVYKAFAIAAKSYALYFVVHYGPNNRRTLNRTVDGMTWFHIDDTACNQRYSDDRMTITTNAAQAVASKILVDKSNPNNIEKYEYAASCGKNGTRPEHQNAIVPDNPSVSSCVGSWCGHNSCAGHADHPNVSGSDRCLVRGICQWGAASWGEVGKTYTWMLAHYQPNLEIKELGPTGPESVVLTGYAYTDADDISGSGVADVSIALSDGQSTATNASGQYRFDAVRVDLGSVDITATKSGYETATRSKDLVSGATNWGSIQLVPGTSSGDDTGGSQDAGTVADTGGSSDDAGLDDAGVVTDAGSNSGGDIGGDASGERNSSLGPLVKPSRGVQGGCSSAPSDAPSGLAALLVALGLVGLSRRRV</sequence>
<organism evidence="4 5">
    <name type="scientific">Persicimonas caeni</name>
    <dbReference type="NCBI Taxonomy" id="2292766"/>
    <lineage>
        <taxon>Bacteria</taxon>
        <taxon>Deltaproteobacteria</taxon>
        <taxon>Bradymonadales</taxon>
        <taxon>Bradymonadaceae</taxon>
        <taxon>Persicimonas</taxon>
    </lineage>
</organism>
<proteinExistence type="predicted"/>
<protein>
    <recommendedName>
        <fullName evidence="3">Sporulation stage II protein D amidase enhancer LytB N-terminal domain-containing protein</fullName>
    </recommendedName>
</protein>
<dbReference type="InterPro" id="IPR024038">
    <property type="entry name" value="MYXO-CTERM"/>
</dbReference>
<dbReference type="OrthoDB" id="6013676at2"/>
<dbReference type="Pfam" id="PF08486">
    <property type="entry name" value="SpoIID"/>
    <property type="match status" value="1"/>
</dbReference>
<evidence type="ECO:0000313" key="5">
    <source>
        <dbReference type="Proteomes" id="UP000315995"/>
    </source>
</evidence>
<gene>
    <name evidence="4" type="ORF">FIV42_19895</name>
</gene>
<dbReference type="AlphaFoldDB" id="A0A4Y6PX72"/>
<feature type="domain" description="Sporulation stage II protein D amidase enhancer LytB N-terminal" evidence="3">
    <location>
        <begin position="190"/>
        <end position="284"/>
    </location>
</feature>